<dbReference type="InterPro" id="IPR006976">
    <property type="entry name" value="VanZ-like"/>
</dbReference>
<dbReference type="NCBIfam" id="NF037970">
    <property type="entry name" value="vanZ_1"/>
    <property type="match status" value="1"/>
</dbReference>
<comment type="caution">
    <text evidence="2">The sequence shown here is derived from an EMBL/GenBank/DDBJ whole genome shotgun (WGS) entry which is preliminary data.</text>
</comment>
<accession>A0A7C9HYH5</accession>
<dbReference type="AlphaFoldDB" id="A0A7C9HYH5"/>
<sequence length="103" mass="11105">MAAIWYFSAQPQTPGPRLVHPLDWGVHFLVYLALGFALGRATGRPGLAWVLAAWFGALDEVHQAFVPPREAGVTDWLFDTAGAWLGSWAGAGREEAGTDEPDA</sequence>
<reference evidence="2 3" key="1">
    <citation type="submission" date="2019-12" db="EMBL/GenBank/DDBJ databases">
        <title>Deinococcus sp. HMF7620 Genome sequencing and assembly.</title>
        <authorList>
            <person name="Kang H."/>
            <person name="Kim H."/>
            <person name="Joh K."/>
        </authorList>
    </citation>
    <scope>NUCLEOTIDE SEQUENCE [LARGE SCALE GENOMIC DNA]</scope>
    <source>
        <strain evidence="2 3">HMF7620</strain>
    </source>
</reference>
<evidence type="ECO:0000259" key="1">
    <source>
        <dbReference type="Pfam" id="PF04892"/>
    </source>
</evidence>
<dbReference type="Proteomes" id="UP000483286">
    <property type="component" value="Unassembled WGS sequence"/>
</dbReference>
<evidence type="ECO:0000313" key="2">
    <source>
        <dbReference type="EMBL" id="MVN86135.1"/>
    </source>
</evidence>
<gene>
    <name evidence="2" type="ORF">GO986_05095</name>
</gene>
<protein>
    <submittedName>
        <fullName evidence="2">Antibiotic resistance protein VanZ</fullName>
    </submittedName>
</protein>
<evidence type="ECO:0000313" key="3">
    <source>
        <dbReference type="Proteomes" id="UP000483286"/>
    </source>
</evidence>
<organism evidence="2 3">
    <name type="scientific">Deinococcus arboris</name>
    <dbReference type="NCBI Taxonomy" id="2682977"/>
    <lineage>
        <taxon>Bacteria</taxon>
        <taxon>Thermotogati</taxon>
        <taxon>Deinococcota</taxon>
        <taxon>Deinococci</taxon>
        <taxon>Deinococcales</taxon>
        <taxon>Deinococcaceae</taxon>
        <taxon>Deinococcus</taxon>
    </lineage>
</organism>
<feature type="domain" description="VanZ-like" evidence="1">
    <location>
        <begin position="26"/>
        <end position="88"/>
    </location>
</feature>
<keyword evidence="3" id="KW-1185">Reference proteome</keyword>
<name>A0A7C9HYH5_9DEIO</name>
<dbReference type="Pfam" id="PF04892">
    <property type="entry name" value="VanZ"/>
    <property type="match status" value="1"/>
</dbReference>
<dbReference type="EMBL" id="WQLB01000004">
    <property type="protein sequence ID" value="MVN86135.1"/>
    <property type="molecule type" value="Genomic_DNA"/>
</dbReference>
<proteinExistence type="predicted"/>